<evidence type="ECO:0000256" key="1">
    <source>
        <dbReference type="ARBA" id="ARBA00004418"/>
    </source>
</evidence>
<accession>A0ABU5SVK0</accession>
<dbReference type="EMBL" id="JAYGHY010000019">
    <property type="protein sequence ID" value="MEA5442443.1"/>
    <property type="molecule type" value="Genomic_DNA"/>
</dbReference>
<dbReference type="Proteomes" id="UP001302329">
    <property type="component" value="Unassembled WGS sequence"/>
</dbReference>
<gene>
    <name evidence="4" type="ORF">VB739_07755</name>
</gene>
<comment type="subcellular location">
    <subcellularLocation>
        <location evidence="1">Periplasm</location>
    </subcellularLocation>
</comment>
<sequence length="345" mass="37674">MGAHAGIAFPPGRSRRGWRQRFGCFAALGSLLLAVALGCQRQPPRIVLAVNPWPGYAYFALAKARSHYDVRRINLDLRNFADAAGTMEAYVSGKAQAIATTTIDAVTICGVAPERCPVIVYVVDESRGADQLLARQGVKDLKGLADQPIALDRSSLSRYVLSRAFESVGLPPPEPSQLRFLPATSWEAALRRGEVQAVVTYPPRSEQLLRAQPLQTLFTSRQLPYEILDVLAVEPELLDQHPDAVLALVQGWQAMREEEGRRPAEVRQAMADHLGLDSGATAALWEGIRYPGPQEQYELLNPAHNNLPPLLDKIRKVLYANGVIPANSPLPATVDSIARALAKAK</sequence>
<dbReference type="PANTHER" id="PTHR30024">
    <property type="entry name" value="ALIPHATIC SULFONATES-BINDING PROTEIN-RELATED"/>
    <property type="match status" value="1"/>
</dbReference>
<dbReference type="Pfam" id="PF13379">
    <property type="entry name" value="NMT1_2"/>
    <property type="match status" value="1"/>
</dbReference>
<name>A0ABU5SVK0_9CYAN</name>
<protein>
    <submittedName>
        <fullName evidence="4">ABC transporter substrate-binding protein</fullName>
    </submittedName>
</protein>
<dbReference type="PANTHER" id="PTHR30024:SF47">
    <property type="entry name" value="TAURINE-BINDING PERIPLASMIC PROTEIN"/>
    <property type="match status" value="1"/>
</dbReference>
<evidence type="ECO:0000313" key="5">
    <source>
        <dbReference type="Proteomes" id="UP001302329"/>
    </source>
</evidence>
<evidence type="ECO:0000256" key="3">
    <source>
        <dbReference type="ARBA" id="ARBA00022729"/>
    </source>
</evidence>
<dbReference type="Gene3D" id="3.40.190.10">
    <property type="entry name" value="Periplasmic binding protein-like II"/>
    <property type="match status" value="2"/>
</dbReference>
<organism evidence="4 5">
    <name type="scientific">Cyanobium gracile UHCC 0281</name>
    <dbReference type="NCBI Taxonomy" id="3110309"/>
    <lineage>
        <taxon>Bacteria</taxon>
        <taxon>Bacillati</taxon>
        <taxon>Cyanobacteriota</taxon>
        <taxon>Cyanophyceae</taxon>
        <taxon>Synechococcales</taxon>
        <taxon>Prochlorococcaceae</taxon>
        <taxon>Cyanobium</taxon>
    </lineage>
</organism>
<comment type="similarity">
    <text evidence="2">Belongs to the bacterial solute-binding protein SsuA/TauA family.</text>
</comment>
<comment type="caution">
    <text evidence="4">The sequence shown here is derived from an EMBL/GenBank/DDBJ whole genome shotgun (WGS) entry which is preliminary data.</text>
</comment>
<keyword evidence="3" id="KW-0732">Signal</keyword>
<proteinExistence type="inferred from homology"/>
<dbReference type="SUPFAM" id="SSF53850">
    <property type="entry name" value="Periplasmic binding protein-like II"/>
    <property type="match status" value="1"/>
</dbReference>
<evidence type="ECO:0000313" key="4">
    <source>
        <dbReference type="EMBL" id="MEA5442443.1"/>
    </source>
</evidence>
<reference evidence="4 5" key="1">
    <citation type="submission" date="2023-12" db="EMBL/GenBank/DDBJ databases">
        <title>Baltic Sea Cyanobacteria.</title>
        <authorList>
            <person name="Delbaje E."/>
            <person name="Fewer D.P."/>
            <person name="Shishido T.K."/>
        </authorList>
    </citation>
    <scope>NUCLEOTIDE SEQUENCE [LARGE SCALE GENOMIC DNA]</scope>
    <source>
        <strain evidence="4 5">UHCC 0281</strain>
    </source>
</reference>
<keyword evidence="5" id="KW-1185">Reference proteome</keyword>
<evidence type="ECO:0000256" key="2">
    <source>
        <dbReference type="ARBA" id="ARBA00010742"/>
    </source>
</evidence>
<dbReference type="RefSeq" id="WP_323356516.1">
    <property type="nucleotide sequence ID" value="NZ_JAYGHY010000019.1"/>
</dbReference>